<keyword evidence="3 11" id="KW-0812">Transmembrane</keyword>
<feature type="region of interest" description="Disordered" evidence="10">
    <location>
        <begin position="852"/>
        <end position="891"/>
    </location>
</feature>
<feature type="transmembrane region" description="Helical" evidence="11">
    <location>
        <begin position="815"/>
        <end position="839"/>
    </location>
</feature>
<keyword evidence="8" id="KW-0325">Glycoprotein</keyword>
<evidence type="ECO:0000313" key="13">
    <source>
        <dbReference type="EMBL" id="KAJ8026824.1"/>
    </source>
</evidence>
<dbReference type="InterPro" id="IPR028082">
    <property type="entry name" value="Peripla_BP_I"/>
</dbReference>
<feature type="transmembrane region" description="Helical" evidence="11">
    <location>
        <begin position="754"/>
        <end position="771"/>
    </location>
</feature>
<dbReference type="Pfam" id="PF00003">
    <property type="entry name" value="7tm_3"/>
    <property type="match status" value="1"/>
</dbReference>
<protein>
    <submittedName>
        <fullName evidence="13">Metabotropic glutamate receptor 7</fullName>
    </submittedName>
</protein>
<dbReference type="OrthoDB" id="5984008at2759"/>
<feature type="transmembrane region" description="Helical" evidence="11">
    <location>
        <begin position="659"/>
        <end position="680"/>
    </location>
</feature>
<dbReference type="GO" id="GO:0004930">
    <property type="term" value="F:G protein-coupled receptor activity"/>
    <property type="evidence" value="ECO:0007669"/>
    <property type="project" value="UniProtKB-KW"/>
</dbReference>
<evidence type="ECO:0000256" key="8">
    <source>
        <dbReference type="ARBA" id="ARBA00023180"/>
    </source>
</evidence>
<dbReference type="Gene3D" id="3.40.50.2300">
    <property type="match status" value="2"/>
</dbReference>
<evidence type="ECO:0000256" key="5">
    <source>
        <dbReference type="ARBA" id="ARBA00023040"/>
    </source>
</evidence>
<keyword evidence="4 11" id="KW-1133">Transmembrane helix</keyword>
<evidence type="ECO:0000256" key="6">
    <source>
        <dbReference type="ARBA" id="ARBA00023136"/>
    </source>
</evidence>
<comment type="caution">
    <text evidence="13">The sequence shown here is derived from an EMBL/GenBank/DDBJ whole genome shotgun (WGS) entry which is preliminary data.</text>
</comment>
<evidence type="ECO:0000256" key="1">
    <source>
        <dbReference type="ARBA" id="ARBA00004651"/>
    </source>
</evidence>
<dbReference type="InterPro" id="IPR001828">
    <property type="entry name" value="ANF_lig-bd_rcpt"/>
</dbReference>
<proteinExistence type="predicted"/>
<dbReference type="Gene3D" id="2.10.50.30">
    <property type="entry name" value="GPCR, family 3, nine cysteines domain"/>
    <property type="match status" value="1"/>
</dbReference>
<dbReference type="InterPro" id="IPR000337">
    <property type="entry name" value="GPCR_3"/>
</dbReference>
<feature type="transmembrane region" description="Helical" evidence="11">
    <location>
        <begin position="626"/>
        <end position="647"/>
    </location>
</feature>
<keyword evidence="6 11" id="KW-0472">Membrane</keyword>
<dbReference type="PROSITE" id="PS50259">
    <property type="entry name" value="G_PROTEIN_RECEP_F3_4"/>
    <property type="match status" value="1"/>
</dbReference>
<gene>
    <name evidence="13" type="ORF">HOLleu_31769</name>
</gene>
<dbReference type="EMBL" id="JAIZAY010000016">
    <property type="protein sequence ID" value="KAJ8026824.1"/>
    <property type="molecule type" value="Genomic_DNA"/>
</dbReference>
<feature type="domain" description="G-protein coupled receptors family 3 profile" evidence="12">
    <location>
        <begin position="589"/>
        <end position="842"/>
    </location>
</feature>
<dbReference type="Pfam" id="PF01094">
    <property type="entry name" value="ANF_receptor"/>
    <property type="match status" value="1"/>
</dbReference>
<keyword evidence="5" id="KW-0297">G-protein coupled receptor</keyword>
<evidence type="ECO:0000256" key="11">
    <source>
        <dbReference type="SAM" id="Phobius"/>
    </source>
</evidence>
<evidence type="ECO:0000256" key="7">
    <source>
        <dbReference type="ARBA" id="ARBA00023170"/>
    </source>
</evidence>
<feature type="transmembrane region" description="Helical" evidence="11">
    <location>
        <begin position="701"/>
        <end position="722"/>
    </location>
</feature>
<evidence type="ECO:0000256" key="2">
    <source>
        <dbReference type="ARBA" id="ARBA00022475"/>
    </source>
</evidence>
<evidence type="ECO:0000256" key="9">
    <source>
        <dbReference type="ARBA" id="ARBA00023224"/>
    </source>
</evidence>
<evidence type="ECO:0000256" key="3">
    <source>
        <dbReference type="ARBA" id="ARBA00022692"/>
    </source>
</evidence>
<keyword evidence="2" id="KW-1003">Cell membrane</keyword>
<evidence type="ECO:0000256" key="10">
    <source>
        <dbReference type="SAM" id="MobiDB-lite"/>
    </source>
</evidence>
<keyword evidence="14" id="KW-1185">Reference proteome</keyword>
<dbReference type="PANTHER" id="PTHR24060">
    <property type="entry name" value="METABOTROPIC GLUTAMATE RECEPTOR"/>
    <property type="match status" value="1"/>
</dbReference>
<dbReference type="CDD" id="cd13953">
    <property type="entry name" value="7tm_classC_mGluR-like"/>
    <property type="match status" value="1"/>
</dbReference>
<keyword evidence="9" id="KW-0807">Transducer</keyword>
<dbReference type="Proteomes" id="UP001152320">
    <property type="component" value="Chromosome 16"/>
</dbReference>
<evidence type="ECO:0000313" key="14">
    <source>
        <dbReference type="Proteomes" id="UP001152320"/>
    </source>
</evidence>
<evidence type="ECO:0000256" key="4">
    <source>
        <dbReference type="ARBA" id="ARBA00022989"/>
    </source>
</evidence>
<comment type="subcellular location">
    <subcellularLocation>
        <location evidence="1">Cell membrane</location>
        <topology evidence="1">Multi-pass membrane protein</topology>
    </subcellularLocation>
</comment>
<dbReference type="PRINTS" id="PR01176">
    <property type="entry name" value="GABABRECEPTR"/>
</dbReference>
<evidence type="ECO:0000259" key="12">
    <source>
        <dbReference type="PROSITE" id="PS50259"/>
    </source>
</evidence>
<dbReference type="InterPro" id="IPR050726">
    <property type="entry name" value="mGluR"/>
</dbReference>
<organism evidence="13 14">
    <name type="scientific">Holothuria leucospilota</name>
    <name type="common">Black long sea cucumber</name>
    <name type="synonym">Mertensiothuria leucospilota</name>
    <dbReference type="NCBI Taxonomy" id="206669"/>
    <lineage>
        <taxon>Eukaryota</taxon>
        <taxon>Metazoa</taxon>
        <taxon>Echinodermata</taxon>
        <taxon>Eleutherozoa</taxon>
        <taxon>Echinozoa</taxon>
        <taxon>Holothuroidea</taxon>
        <taxon>Aspidochirotacea</taxon>
        <taxon>Aspidochirotida</taxon>
        <taxon>Holothuriidae</taxon>
        <taxon>Holothuria</taxon>
    </lineage>
</organism>
<reference evidence="13" key="1">
    <citation type="submission" date="2021-10" db="EMBL/GenBank/DDBJ databases">
        <title>Tropical sea cucumber genome reveals ecological adaptation and Cuvierian tubules defense mechanism.</title>
        <authorList>
            <person name="Chen T."/>
        </authorList>
    </citation>
    <scope>NUCLEOTIDE SEQUENCE</scope>
    <source>
        <strain evidence="13">Nanhai2018</strain>
        <tissue evidence="13">Muscle</tissue>
    </source>
</reference>
<dbReference type="PRINTS" id="PR00248">
    <property type="entry name" value="GPCRMGR"/>
</dbReference>
<feature type="transmembrane region" description="Helical" evidence="11">
    <location>
        <begin position="783"/>
        <end position="803"/>
    </location>
</feature>
<dbReference type="InterPro" id="IPR017978">
    <property type="entry name" value="GPCR_3_C"/>
</dbReference>
<feature type="compositionally biased region" description="Polar residues" evidence="10">
    <location>
        <begin position="861"/>
        <end position="876"/>
    </location>
</feature>
<keyword evidence="7 13" id="KW-0675">Receptor</keyword>
<dbReference type="SUPFAM" id="SSF53822">
    <property type="entry name" value="Periplasmic binding protein-like I"/>
    <property type="match status" value="1"/>
</dbReference>
<sequence>MILTSAAQALSSSCSHHKIELFSVKVIQGYHFKMDEKTNTMATDYCFKMIIFFILIKLCSETSLAMGREVMSYKQDGDFVIGALLALRGFDEKSQTCTHITDLGAIKRAQSIVYTVTKINKDPNILTNVTLGYEIFDTCYTRSMALKHALSFTKTYREWDNVVGVVGSSLSSTSEISTILLSLYNITMISHFATSDELGNRERYPFFMRTIPPDSLQVDTIIDILAFYEWKYIAFIYTETIYGRQAYDTFRKRIKDSNAGICIPYERSMTVSDGEAVFNETVDQLESLRKRSLLSVVIIFAELENIEGLLRTANNKKVWRKFIWIGSDSFGIPCLNTVENVEEVALGAFTVIPKAIRSREFDDHFEKELQKNQSSNPWINEYIRGSSSCPSFESLLMDAVEWLARGLDELLTRKCGEDVKVSCNRKSLLEVNRNNLRDILLNVSFNSYSNRQVFFPENGSPMGSYEVRQLIEEDGSYKYKSVGNWTSKQKLTMNKDITWYLTNQSLFSNTGIPRSSCREPCPSHQRRVVSEDEPCCWTCENCDDDQIVVMNGTLCKSCIDKDLGIYMWPSRDKQTCKELPNLAILKPANAIAIISVSLLGIVFTSLVAYLYVLNREKRIIKASSRELGYVILIGVFFNYVAAILYRTRATIFTCSCRRVISHVATSFMYVSIATITIRLYRIFMAGRKSAQRPQFISPKSQIIVTLSLSLIPLTWAIIWMIIQPPSLITLVPTQEQQFIHQICYSSIPHMAGQLVWKLAVLLVCCVFAFRARHLPANYNQSRFIAFCVFGALIVDIAFAPALFSSSSSDSANLGIYLSLGAIIHSSVVIILIFVVRIYAVYFVDLTEPSQQSTQQSHSTSNVLSTQGTNKTSSENTVDAVDEPTSKSTIDM</sequence>
<feature type="transmembrane region" description="Helical" evidence="11">
    <location>
        <begin position="590"/>
        <end position="614"/>
    </location>
</feature>
<accession>A0A9Q1BIB8</accession>
<dbReference type="GO" id="GO:0005886">
    <property type="term" value="C:plasma membrane"/>
    <property type="evidence" value="ECO:0007669"/>
    <property type="project" value="UniProtKB-SubCell"/>
</dbReference>
<dbReference type="AlphaFoldDB" id="A0A9Q1BIB8"/>
<dbReference type="InterPro" id="IPR038550">
    <property type="entry name" value="GPCR_3_9-Cys_sf"/>
</dbReference>
<name>A0A9Q1BIB8_HOLLE</name>